<sequence>MDNDNIGIPIKKTTPECSRKRILQHNKHKRVVAAKKRYWATALPEKPRCIHKTPLLKCTSLTIKELQFVHVRFYEIPSKLNQDAFILKCCHTKLPKKIRRRVQREEGSTVSQKQVSIDYGTPKKAANGLEFVEAHL</sequence>
<name>A0A9P0DB56_9CUCU</name>
<evidence type="ECO:0000313" key="2">
    <source>
        <dbReference type="Proteomes" id="UP001153636"/>
    </source>
</evidence>
<evidence type="ECO:0000313" key="1">
    <source>
        <dbReference type="EMBL" id="CAH1113523.1"/>
    </source>
</evidence>
<organism evidence="1 2">
    <name type="scientific">Psylliodes chrysocephalus</name>
    <dbReference type="NCBI Taxonomy" id="3402493"/>
    <lineage>
        <taxon>Eukaryota</taxon>
        <taxon>Metazoa</taxon>
        <taxon>Ecdysozoa</taxon>
        <taxon>Arthropoda</taxon>
        <taxon>Hexapoda</taxon>
        <taxon>Insecta</taxon>
        <taxon>Pterygota</taxon>
        <taxon>Neoptera</taxon>
        <taxon>Endopterygota</taxon>
        <taxon>Coleoptera</taxon>
        <taxon>Polyphaga</taxon>
        <taxon>Cucujiformia</taxon>
        <taxon>Chrysomeloidea</taxon>
        <taxon>Chrysomelidae</taxon>
        <taxon>Galerucinae</taxon>
        <taxon>Alticini</taxon>
        <taxon>Psylliodes</taxon>
    </lineage>
</organism>
<gene>
    <name evidence="1" type="ORF">PSYICH_LOCUS13257</name>
</gene>
<reference evidence="1" key="1">
    <citation type="submission" date="2022-01" db="EMBL/GenBank/DDBJ databases">
        <authorList>
            <person name="King R."/>
        </authorList>
    </citation>
    <scope>NUCLEOTIDE SEQUENCE</scope>
</reference>
<dbReference type="AlphaFoldDB" id="A0A9P0DB56"/>
<dbReference type="OrthoDB" id="6734959at2759"/>
<proteinExistence type="predicted"/>
<accession>A0A9P0DB56</accession>
<protein>
    <submittedName>
        <fullName evidence="1">Uncharacterized protein</fullName>
    </submittedName>
</protein>
<keyword evidence="2" id="KW-1185">Reference proteome</keyword>
<dbReference type="EMBL" id="OV651819">
    <property type="protein sequence ID" value="CAH1113523.1"/>
    <property type="molecule type" value="Genomic_DNA"/>
</dbReference>
<dbReference type="Proteomes" id="UP001153636">
    <property type="component" value="Chromosome 7"/>
</dbReference>